<dbReference type="AlphaFoldDB" id="A0A0E0CJY3"/>
<dbReference type="GO" id="GO:0003857">
    <property type="term" value="F:(3S)-3-hydroxyacyl-CoA dehydrogenase (NAD+) activity"/>
    <property type="evidence" value="ECO:0007669"/>
    <property type="project" value="TreeGrafter"/>
</dbReference>
<evidence type="ECO:0000259" key="2">
    <source>
        <dbReference type="Pfam" id="PF22622"/>
    </source>
</evidence>
<dbReference type="eggNOG" id="KOG1206">
    <property type="taxonomic scope" value="Eukaryota"/>
</dbReference>
<dbReference type="Pfam" id="PF22622">
    <property type="entry name" value="MFE-2_hydrat-2_N"/>
    <property type="match status" value="1"/>
</dbReference>
<feature type="region of interest" description="Disordered" evidence="1">
    <location>
        <begin position="24"/>
        <end position="58"/>
    </location>
</feature>
<dbReference type="STRING" id="40149.A0A0E0CJY3"/>
<proteinExistence type="predicted"/>
<evidence type="ECO:0000313" key="3">
    <source>
        <dbReference type="EnsemblPlants" id="OMERI02G15030.3"/>
    </source>
</evidence>
<keyword evidence="4" id="KW-1185">Reference proteome</keyword>
<dbReference type="SUPFAM" id="SSF54637">
    <property type="entry name" value="Thioesterase/thiol ester dehydrase-isomerase"/>
    <property type="match status" value="1"/>
</dbReference>
<dbReference type="PANTHER" id="PTHR13078">
    <property type="entry name" value="PEROXISOMAL MULTIFUNCTIONAL ENZYME TYPE 2-RELATED"/>
    <property type="match status" value="1"/>
</dbReference>
<accession>A0A0E0CJY3</accession>
<dbReference type="Proteomes" id="UP000008021">
    <property type="component" value="Chromosome 2"/>
</dbReference>
<dbReference type="GO" id="GO:0005777">
    <property type="term" value="C:peroxisome"/>
    <property type="evidence" value="ECO:0007669"/>
    <property type="project" value="TreeGrafter"/>
</dbReference>
<dbReference type="GO" id="GO:0004300">
    <property type="term" value="F:enoyl-CoA hydratase activity"/>
    <property type="evidence" value="ECO:0007669"/>
    <property type="project" value="TreeGrafter"/>
</dbReference>
<reference evidence="3" key="2">
    <citation type="submission" date="2018-05" db="EMBL/GenBank/DDBJ databases">
        <title>OmerRS3 (Oryza meridionalis Reference Sequence Version 3).</title>
        <authorList>
            <person name="Zhang J."/>
            <person name="Kudrna D."/>
            <person name="Lee S."/>
            <person name="Talag J."/>
            <person name="Welchert J."/>
            <person name="Wing R.A."/>
        </authorList>
    </citation>
    <scope>NUCLEOTIDE SEQUENCE [LARGE SCALE GENOMIC DNA]</scope>
    <source>
        <strain evidence="3">cv. OR44</strain>
    </source>
</reference>
<dbReference type="InterPro" id="IPR054357">
    <property type="entry name" value="MFE-2_N"/>
</dbReference>
<reference evidence="3" key="1">
    <citation type="submission" date="2015-04" db="UniProtKB">
        <authorList>
            <consortium name="EnsemblPlants"/>
        </authorList>
    </citation>
    <scope>IDENTIFICATION</scope>
</reference>
<dbReference type="Gene3D" id="3.10.129.10">
    <property type="entry name" value="Hotdog Thioesterase"/>
    <property type="match status" value="1"/>
</dbReference>
<dbReference type="HOGENOM" id="CLU_1268664_0_0_1"/>
<sequence>MEKLSVAANYLLDHLSVSLPLPRHLSTSHTVPRRRRRHADERGRQTMAARSGPPAAAVDPEAVLSHSFPEVSFAYDERDVALYALGVGACGADAVDEKELHLVYHRDGQPHIKALPTFASLFPFKNSNGLGIVDVPGLKKSCVEHGHTLTSGVGAFFLCPFNQQIHSNSTTSVTQLSEKSKHVDSYLGNQNQRLHLKDCLIMLKVHIKKHPLLHRASK</sequence>
<name>A0A0E0CJY3_9ORYZ</name>
<dbReference type="GO" id="GO:0006635">
    <property type="term" value="P:fatty acid beta-oxidation"/>
    <property type="evidence" value="ECO:0007669"/>
    <property type="project" value="TreeGrafter"/>
</dbReference>
<dbReference type="EnsemblPlants" id="OMERI02G15030.3">
    <property type="protein sequence ID" value="OMERI02G15030.3"/>
    <property type="gene ID" value="OMERI02G15030"/>
</dbReference>
<evidence type="ECO:0000256" key="1">
    <source>
        <dbReference type="SAM" id="MobiDB-lite"/>
    </source>
</evidence>
<dbReference type="GO" id="GO:0044594">
    <property type="term" value="F:17-beta-hydroxysteroid dehydrogenase (NAD+) activity"/>
    <property type="evidence" value="ECO:0007669"/>
    <property type="project" value="TreeGrafter"/>
</dbReference>
<dbReference type="Gramene" id="OMERI02G15030.3">
    <property type="protein sequence ID" value="OMERI02G15030.3"/>
    <property type="gene ID" value="OMERI02G15030"/>
</dbReference>
<organism evidence="3">
    <name type="scientific">Oryza meridionalis</name>
    <dbReference type="NCBI Taxonomy" id="40149"/>
    <lineage>
        <taxon>Eukaryota</taxon>
        <taxon>Viridiplantae</taxon>
        <taxon>Streptophyta</taxon>
        <taxon>Embryophyta</taxon>
        <taxon>Tracheophyta</taxon>
        <taxon>Spermatophyta</taxon>
        <taxon>Magnoliopsida</taxon>
        <taxon>Liliopsida</taxon>
        <taxon>Poales</taxon>
        <taxon>Poaceae</taxon>
        <taxon>BOP clade</taxon>
        <taxon>Oryzoideae</taxon>
        <taxon>Oryzeae</taxon>
        <taxon>Oryzinae</taxon>
        <taxon>Oryza</taxon>
    </lineage>
</organism>
<protein>
    <recommendedName>
        <fullName evidence="2">Peroxisomal multifunctional enzyme type 2-like N-terminal domain-containing protein</fullName>
    </recommendedName>
</protein>
<dbReference type="InterPro" id="IPR029069">
    <property type="entry name" value="HotDog_dom_sf"/>
</dbReference>
<feature type="domain" description="Peroxisomal multifunctional enzyme type 2-like N-terminal" evidence="2">
    <location>
        <begin position="73"/>
        <end position="129"/>
    </location>
</feature>
<dbReference type="PANTHER" id="PTHR13078:SF56">
    <property type="entry name" value="PEROXISOMAL MULTIFUNCTIONAL ENZYME TYPE 2"/>
    <property type="match status" value="1"/>
</dbReference>
<evidence type="ECO:0000313" key="4">
    <source>
        <dbReference type="Proteomes" id="UP000008021"/>
    </source>
</evidence>